<keyword evidence="1" id="KW-0812">Transmembrane</keyword>
<comment type="caution">
    <text evidence="2">The sequence shown here is derived from an EMBL/GenBank/DDBJ whole genome shotgun (WGS) entry which is preliminary data.</text>
</comment>
<gene>
    <name evidence="2" type="ORF">QM480_06600</name>
</gene>
<dbReference type="Proteomes" id="UP001236569">
    <property type="component" value="Unassembled WGS sequence"/>
</dbReference>
<keyword evidence="1" id="KW-0472">Membrane</keyword>
<proteinExistence type="predicted"/>
<dbReference type="RefSeq" id="WP_283369219.1">
    <property type="nucleotide sequence ID" value="NZ_JASHID010000003.1"/>
</dbReference>
<sequence>MQTEKTIGIIGGVGIGLPALIKPILPEINVMMLTQPRLIEQPEERQKIDLMALISQVSNISEQSYKLTHHINNFREKVSKRRTYPRVVSGWVIKVFLRKKGVRK</sequence>
<organism evidence="2 3">
    <name type="scientific">Flectobacillus longus</name>
    <dbReference type="NCBI Taxonomy" id="2984207"/>
    <lineage>
        <taxon>Bacteria</taxon>
        <taxon>Pseudomonadati</taxon>
        <taxon>Bacteroidota</taxon>
        <taxon>Cytophagia</taxon>
        <taxon>Cytophagales</taxon>
        <taxon>Flectobacillaceae</taxon>
        <taxon>Flectobacillus</taxon>
    </lineage>
</organism>
<protein>
    <submittedName>
        <fullName evidence="2">Uncharacterized protein</fullName>
    </submittedName>
</protein>
<feature type="transmembrane region" description="Helical" evidence="1">
    <location>
        <begin position="6"/>
        <end position="25"/>
    </location>
</feature>
<reference evidence="2 3" key="1">
    <citation type="submission" date="2023-05" db="EMBL/GenBank/DDBJ databases">
        <title>Novel species of genus Flectobacillus isolated from stream in China.</title>
        <authorList>
            <person name="Lu H."/>
        </authorList>
    </citation>
    <scope>NUCLEOTIDE SEQUENCE [LARGE SCALE GENOMIC DNA]</scope>
    <source>
        <strain evidence="2 3">DC10W</strain>
    </source>
</reference>
<evidence type="ECO:0000313" key="2">
    <source>
        <dbReference type="EMBL" id="MDI9863985.1"/>
    </source>
</evidence>
<evidence type="ECO:0000313" key="3">
    <source>
        <dbReference type="Proteomes" id="UP001236569"/>
    </source>
</evidence>
<evidence type="ECO:0000256" key="1">
    <source>
        <dbReference type="SAM" id="Phobius"/>
    </source>
</evidence>
<dbReference type="EMBL" id="JASHID010000003">
    <property type="protein sequence ID" value="MDI9863985.1"/>
    <property type="molecule type" value="Genomic_DNA"/>
</dbReference>
<accession>A0ABT6YK93</accession>
<keyword evidence="3" id="KW-1185">Reference proteome</keyword>
<name>A0ABT6YK93_9BACT</name>
<keyword evidence="1" id="KW-1133">Transmembrane helix</keyword>